<dbReference type="Gene3D" id="1.20.1250.20">
    <property type="entry name" value="MFS general substrate transporter like domains"/>
    <property type="match status" value="2"/>
</dbReference>
<feature type="transmembrane region" description="Helical" evidence="9">
    <location>
        <begin position="43"/>
        <end position="63"/>
    </location>
</feature>
<evidence type="ECO:0000256" key="4">
    <source>
        <dbReference type="ARBA" id="ARBA00022692"/>
    </source>
</evidence>
<feature type="transmembrane region" description="Helical" evidence="9">
    <location>
        <begin position="326"/>
        <end position="347"/>
    </location>
</feature>
<keyword evidence="3" id="KW-0813">Transport</keyword>
<evidence type="ECO:0000313" key="12">
    <source>
        <dbReference type="Proteomes" id="UP001279734"/>
    </source>
</evidence>
<dbReference type="GO" id="GO:0016020">
    <property type="term" value="C:membrane"/>
    <property type="evidence" value="ECO:0007669"/>
    <property type="project" value="InterPro"/>
</dbReference>
<evidence type="ECO:0000256" key="7">
    <source>
        <dbReference type="ARBA" id="ARBA00023136"/>
    </source>
</evidence>
<comment type="similarity">
    <text evidence="2">Belongs to the major facilitator superfamily. Nitrate/nitrite porter (TC 2.A.1.8) family.</text>
</comment>
<feature type="domain" description="Major facilitator superfamily (MFS) profile" evidence="10">
    <location>
        <begin position="38"/>
        <end position="432"/>
    </location>
</feature>
<accession>A0AAD3T109</accession>
<feature type="transmembrane region" description="Helical" evidence="9">
    <location>
        <begin position="128"/>
        <end position="150"/>
    </location>
</feature>
<dbReference type="FunFam" id="1.20.1250.20:FF:000198">
    <property type="entry name" value="High affinity nitrate transporter 2.5"/>
    <property type="match status" value="1"/>
</dbReference>
<dbReference type="PROSITE" id="PS50850">
    <property type="entry name" value="MFS"/>
    <property type="match status" value="1"/>
</dbReference>
<feature type="transmembrane region" description="Helical" evidence="9">
    <location>
        <begin position="416"/>
        <end position="435"/>
    </location>
</feature>
<evidence type="ECO:0000256" key="1">
    <source>
        <dbReference type="ARBA" id="ARBA00004127"/>
    </source>
</evidence>
<dbReference type="InterPro" id="IPR020846">
    <property type="entry name" value="MFS_dom"/>
</dbReference>
<dbReference type="Proteomes" id="UP001279734">
    <property type="component" value="Unassembled WGS sequence"/>
</dbReference>
<evidence type="ECO:0000259" key="10">
    <source>
        <dbReference type="PROSITE" id="PS50850"/>
    </source>
</evidence>
<feature type="transmembrane region" description="Helical" evidence="9">
    <location>
        <begin position="171"/>
        <end position="192"/>
    </location>
</feature>
<dbReference type="FunFam" id="1.20.1250.20:FF:000053">
    <property type="entry name" value="Nitrate transporter 2.1"/>
    <property type="match status" value="1"/>
</dbReference>
<keyword evidence="6" id="KW-0534">Nitrate assimilation</keyword>
<dbReference type="PROSITE" id="PS00216">
    <property type="entry name" value="SUGAR_TRANSPORT_1"/>
    <property type="match status" value="1"/>
</dbReference>
<feature type="transmembrane region" description="Helical" evidence="9">
    <location>
        <begin position="69"/>
        <end position="91"/>
    </location>
</feature>
<proteinExistence type="inferred from homology"/>
<evidence type="ECO:0000256" key="2">
    <source>
        <dbReference type="ARBA" id="ARBA00008432"/>
    </source>
</evidence>
<dbReference type="GO" id="GO:0015112">
    <property type="term" value="F:nitrate transmembrane transporter activity"/>
    <property type="evidence" value="ECO:0007669"/>
    <property type="project" value="InterPro"/>
</dbReference>
<feature type="region of interest" description="Disordered" evidence="8">
    <location>
        <begin position="479"/>
        <end position="502"/>
    </location>
</feature>
<dbReference type="GO" id="GO:0042128">
    <property type="term" value="P:nitrate assimilation"/>
    <property type="evidence" value="ECO:0007669"/>
    <property type="project" value="UniProtKB-KW"/>
</dbReference>
<comment type="subcellular location">
    <subcellularLocation>
        <location evidence="1">Endomembrane system</location>
        <topology evidence="1">Multi-pass membrane protein</topology>
    </subcellularLocation>
</comment>
<keyword evidence="12" id="KW-1185">Reference proteome</keyword>
<organism evidence="11 12">
    <name type="scientific">Nepenthes gracilis</name>
    <name type="common">Slender pitcher plant</name>
    <dbReference type="NCBI Taxonomy" id="150966"/>
    <lineage>
        <taxon>Eukaryota</taxon>
        <taxon>Viridiplantae</taxon>
        <taxon>Streptophyta</taxon>
        <taxon>Embryophyta</taxon>
        <taxon>Tracheophyta</taxon>
        <taxon>Spermatophyta</taxon>
        <taxon>Magnoliopsida</taxon>
        <taxon>eudicotyledons</taxon>
        <taxon>Gunneridae</taxon>
        <taxon>Pentapetalae</taxon>
        <taxon>Caryophyllales</taxon>
        <taxon>Nepenthaceae</taxon>
        <taxon>Nepenthes</taxon>
    </lineage>
</organism>
<comment type="caution">
    <text evidence="11">The sequence shown here is derived from an EMBL/GenBank/DDBJ whole genome shotgun (WGS) entry which is preliminary data.</text>
</comment>
<reference evidence="11" key="1">
    <citation type="submission" date="2023-05" db="EMBL/GenBank/DDBJ databases">
        <title>Nepenthes gracilis genome sequencing.</title>
        <authorList>
            <person name="Fukushima K."/>
        </authorList>
    </citation>
    <scope>NUCLEOTIDE SEQUENCE</scope>
    <source>
        <strain evidence="11">SING2019-196</strain>
    </source>
</reference>
<dbReference type="CDD" id="cd17341">
    <property type="entry name" value="MFS_NRT2_like"/>
    <property type="match status" value="1"/>
</dbReference>
<dbReference type="InterPro" id="IPR036259">
    <property type="entry name" value="MFS_trans_sf"/>
</dbReference>
<keyword evidence="4 9" id="KW-0812">Transmembrane</keyword>
<keyword evidence="5 9" id="KW-1133">Transmembrane helix</keyword>
<protein>
    <recommendedName>
        <fullName evidence="10">Major facilitator superfamily (MFS) profile domain-containing protein</fullName>
    </recommendedName>
</protein>
<evidence type="ECO:0000313" key="11">
    <source>
        <dbReference type="EMBL" id="GMH20739.1"/>
    </source>
</evidence>
<feature type="transmembrane region" description="Helical" evidence="9">
    <location>
        <begin position="103"/>
        <end position="122"/>
    </location>
</feature>
<gene>
    <name evidence="11" type="ORF">Nepgr_022581</name>
</gene>
<feature type="transmembrane region" description="Helical" evidence="9">
    <location>
        <begin position="255"/>
        <end position="276"/>
    </location>
</feature>
<dbReference type="EMBL" id="BSYO01000022">
    <property type="protein sequence ID" value="GMH20739.1"/>
    <property type="molecule type" value="Genomic_DNA"/>
</dbReference>
<dbReference type="GO" id="GO:0012505">
    <property type="term" value="C:endomembrane system"/>
    <property type="evidence" value="ECO:0007669"/>
    <property type="project" value="UniProtKB-SubCell"/>
</dbReference>
<feature type="transmembrane region" description="Helical" evidence="9">
    <location>
        <begin position="198"/>
        <end position="219"/>
    </location>
</feature>
<name>A0AAD3T109_NEPGR</name>
<evidence type="ECO:0000256" key="9">
    <source>
        <dbReference type="SAM" id="Phobius"/>
    </source>
</evidence>
<dbReference type="InterPro" id="IPR044772">
    <property type="entry name" value="NO3_transporter"/>
</dbReference>
<evidence type="ECO:0000256" key="5">
    <source>
        <dbReference type="ARBA" id="ARBA00022989"/>
    </source>
</evidence>
<evidence type="ECO:0000256" key="6">
    <source>
        <dbReference type="ARBA" id="ARBA00023063"/>
    </source>
</evidence>
<sequence length="502" mass="54631">MDGVTMDGEQSRFTLPVDSEHKATVFPIFSVAKPHMRAFHLSWLQFFSCSVSSFAGPPLLPIIRDNLNLTATSIGNAGIAAVSGAVFARLAMGAACDLVGPRVASAWITFLTAPAVYCSSMADSAISFLLVRFFTGFSLATFVSTQFWMTSMFSPPIVGRANGLASGWGDIGGGATQVIMPLVYALIVRFGVTNFTAWRIAFFIPAILQTMTAYAVMIFGQDTPDGDFLGLQKSGKKHKDNFSKVFFHGIRNNRAWLTALCYGFCFGVVLTMNNMISQYFYDRFDLKLHNAGIIAASFGLMNIFARPGGGVLSDMLGRRLGMRGRLWGWWIFQTLGGVLCILLGRAGSLGASVALMLLLSIFIQASCGLTFGVVPFVSRRAMGVISGITGSGGNIGAVLIQVIFFKGSKFSTEVGITYMGIMVIVCTLPIALIYFPQWGGMIRGPKLNYTERDYYLSEWTEEEQQQGFHKASMKFAENSMSERSRKIDSVPSPAEMATPTHV</sequence>
<dbReference type="InterPro" id="IPR011701">
    <property type="entry name" value="MFS"/>
</dbReference>
<dbReference type="PANTHER" id="PTHR23515">
    <property type="entry name" value="HIGH-AFFINITY NITRATE TRANSPORTER 2.3"/>
    <property type="match status" value="1"/>
</dbReference>
<dbReference type="AlphaFoldDB" id="A0AAD3T109"/>
<dbReference type="Pfam" id="PF07690">
    <property type="entry name" value="MFS_1"/>
    <property type="match status" value="1"/>
</dbReference>
<evidence type="ECO:0000256" key="3">
    <source>
        <dbReference type="ARBA" id="ARBA00022448"/>
    </source>
</evidence>
<keyword evidence="7 9" id="KW-0472">Membrane</keyword>
<feature type="transmembrane region" description="Helical" evidence="9">
    <location>
        <begin position="384"/>
        <end position="404"/>
    </location>
</feature>
<dbReference type="SUPFAM" id="SSF103473">
    <property type="entry name" value="MFS general substrate transporter"/>
    <property type="match status" value="1"/>
</dbReference>
<dbReference type="InterPro" id="IPR005829">
    <property type="entry name" value="Sugar_transporter_CS"/>
</dbReference>
<evidence type="ECO:0000256" key="8">
    <source>
        <dbReference type="SAM" id="MobiDB-lite"/>
    </source>
</evidence>
<feature type="transmembrane region" description="Helical" evidence="9">
    <location>
        <begin position="353"/>
        <end position="377"/>
    </location>
</feature>